<dbReference type="InterPro" id="IPR014245">
    <property type="entry name" value="Spore_III_AF"/>
</dbReference>
<gene>
    <name evidence="3" type="primary">spoIIIAF</name>
</gene>
<evidence type="ECO:0000313" key="3">
    <source>
        <dbReference type="EMBL" id="BAC13845.1"/>
    </source>
</evidence>
<feature type="transmembrane region" description="Helical" evidence="2">
    <location>
        <begin position="7"/>
        <end position="27"/>
    </location>
</feature>
<evidence type="ECO:0000256" key="1">
    <source>
        <dbReference type="SAM" id="Coils"/>
    </source>
</evidence>
<dbReference type="NCBIfam" id="TIGR02896">
    <property type="entry name" value="spore_III_AF"/>
    <property type="match status" value="1"/>
</dbReference>
<sequence>MNILIDWVTQIIIFIIIASIIDLLIPANDLKKYVRLVTGLVLILIILQPVFHLFDTDIDTVISSSMNEIEQQYNSTDSLENQIEFQKNEIQASQDAYILEQMAVQLENVAEDPLKEEYNMMIEDIEFHFAEKSEVTFEDLTEVIVFIKEAEQGEGAVDTVEDVVIDSNSEKSRPKVDFSEMEMLLMELWEITDKKVTVYWEGGTS</sequence>
<accession>Q8EQ34</accession>
<keyword evidence="4" id="KW-1185">Reference proteome</keyword>
<dbReference type="KEGG" id="oih:OB1889"/>
<feature type="coiled-coil region" evidence="1">
    <location>
        <begin position="69"/>
        <end position="96"/>
    </location>
</feature>
<keyword evidence="2" id="KW-0472">Membrane</keyword>
<evidence type="ECO:0000256" key="2">
    <source>
        <dbReference type="SAM" id="Phobius"/>
    </source>
</evidence>
<dbReference type="Pfam" id="PF09581">
    <property type="entry name" value="Spore_III_AF"/>
    <property type="match status" value="1"/>
</dbReference>
<dbReference type="STRING" id="221109.gene:10734129"/>
<keyword evidence="2" id="KW-1133">Transmembrane helix</keyword>
<organism evidence="3 4">
    <name type="scientific">Oceanobacillus iheyensis (strain DSM 14371 / CIP 107618 / JCM 11309 / KCTC 3954 / HTE831)</name>
    <dbReference type="NCBI Taxonomy" id="221109"/>
    <lineage>
        <taxon>Bacteria</taxon>
        <taxon>Bacillati</taxon>
        <taxon>Bacillota</taxon>
        <taxon>Bacilli</taxon>
        <taxon>Bacillales</taxon>
        <taxon>Bacillaceae</taxon>
        <taxon>Oceanobacillus</taxon>
    </lineage>
</organism>
<dbReference type="Proteomes" id="UP000000822">
    <property type="component" value="Chromosome"/>
</dbReference>
<dbReference type="OrthoDB" id="2375554at2"/>
<protein>
    <submittedName>
        <fullName evidence="3">Stage III sporulation protein AF (Mutants block sporulation after engulfment)</fullName>
    </submittedName>
</protein>
<dbReference type="AlphaFoldDB" id="Q8EQ34"/>
<keyword evidence="1" id="KW-0175">Coiled coil</keyword>
<name>Q8EQ34_OCEIH</name>
<dbReference type="EMBL" id="BA000028">
    <property type="protein sequence ID" value="BAC13845.1"/>
    <property type="molecule type" value="Genomic_DNA"/>
</dbReference>
<keyword evidence="2" id="KW-0812">Transmembrane</keyword>
<proteinExistence type="predicted"/>
<reference evidence="3 4" key="2">
    <citation type="journal article" date="2002" name="Nucleic Acids Res.">
        <title>Genome sequence of Oceanobacillus iheyensis isolated from the Iheya Ridge and its unexpected adaptive capabilities to extreme environments.</title>
        <authorList>
            <person name="Takami H."/>
            <person name="Takaki Y."/>
            <person name="Uchiyama I."/>
        </authorList>
    </citation>
    <scope>NUCLEOTIDE SEQUENCE [LARGE SCALE GENOMIC DNA]</scope>
    <source>
        <strain evidence="4">DSM 14371 / CIP 107618 / JCM 11309 / KCTC 3954 / HTE831</strain>
    </source>
</reference>
<evidence type="ECO:0000313" key="4">
    <source>
        <dbReference type="Proteomes" id="UP000000822"/>
    </source>
</evidence>
<feature type="transmembrane region" description="Helical" evidence="2">
    <location>
        <begin position="33"/>
        <end position="54"/>
    </location>
</feature>
<reference evidence="3 4" key="1">
    <citation type="journal article" date="2001" name="FEMS Microbiol. Lett.">
        <title>Oceanobacillus iheyensis gen. nov., sp. nov., a deep-sea extremely halotolerant and alkaliphilic species isolated from a depth of 1050 m on the Iheya Ridge.</title>
        <authorList>
            <person name="Lu J."/>
            <person name="Nogi Y."/>
            <person name="Takami H."/>
        </authorList>
    </citation>
    <scope>NUCLEOTIDE SEQUENCE [LARGE SCALE GENOMIC DNA]</scope>
    <source>
        <strain evidence="4">DSM 14371 / CIP 107618 / JCM 11309 / KCTC 3954 / HTE831</strain>
    </source>
</reference>
<dbReference type="HOGENOM" id="CLU_094201_2_1_9"/>
<dbReference type="eggNOG" id="ENOG5032JPV">
    <property type="taxonomic scope" value="Bacteria"/>
</dbReference>
<dbReference type="RefSeq" id="WP_011066286.1">
    <property type="nucleotide sequence ID" value="NC_004193.1"/>
</dbReference>